<gene>
    <name evidence="2" type="ORF">GCM10022214_51650</name>
</gene>
<dbReference type="InterPro" id="IPR013096">
    <property type="entry name" value="Cupin_2"/>
</dbReference>
<name>A0ABP7WBA1_9ACTN</name>
<dbReference type="Proteomes" id="UP001500683">
    <property type="component" value="Unassembled WGS sequence"/>
</dbReference>
<dbReference type="RefSeq" id="WP_344952473.1">
    <property type="nucleotide sequence ID" value="NZ_BAAAZG010000038.1"/>
</dbReference>
<feature type="domain" description="Cupin type-2" evidence="1">
    <location>
        <begin position="49"/>
        <end position="109"/>
    </location>
</feature>
<evidence type="ECO:0000259" key="1">
    <source>
        <dbReference type="Pfam" id="PF07883"/>
    </source>
</evidence>
<sequence>MSHSSALRIVPLGAAAAAVREQGVPVHGADATGLALHLSGDGHLGADMLRVPPHTSFPIHVHPGHHLLLCLEGEGTITVDQVTHRIRPGDLYMVDGQVPHAVGAGDTEHVLVAIGAPHKPVDDPSRMTFTDWQGFAVDAPLFHTGPATAPADADRG</sequence>
<dbReference type="Pfam" id="PF07883">
    <property type="entry name" value="Cupin_2"/>
    <property type="match status" value="1"/>
</dbReference>
<comment type="caution">
    <text evidence="2">The sequence shown here is derived from an EMBL/GenBank/DDBJ whole genome shotgun (WGS) entry which is preliminary data.</text>
</comment>
<dbReference type="Gene3D" id="2.60.120.10">
    <property type="entry name" value="Jelly Rolls"/>
    <property type="match status" value="1"/>
</dbReference>
<protein>
    <recommendedName>
        <fullName evidence="1">Cupin type-2 domain-containing protein</fullName>
    </recommendedName>
</protein>
<dbReference type="InterPro" id="IPR014710">
    <property type="entry name" value="RmlC-like_jellyroll"/>
</dbReference>
<dbReference type="InterPro" id="IPR011051">
    <property type="entry name" value="RmlC_Cupin_sf"/>
</dbReference>
<dbReference type="SUPFAM" id="SSF51182">
    <property type="entry name" value="RmlC-like cupins"/>
    <property type="match status" value="1"/>
</dbReference>
<dbReference type="EMBL" id="BAAAZG010000038">
    <property type="protein sequence ID" value="GAA4085303.1"/>
    <property type="molecule type" value="Genomic_DNA"/>
</dbReference>
<keyword evidence="3" id="KW-1185">Reference proteome</keyword>
<evidence type="ECO:0000313" key="3">
    <source>
        <dbReference type="Proteomes" id="UP001500683"/>
    </source>
</evidence>
<proteinExistence type="predicted"/>
<accession>A0ABP7WBA1</accession>
<reference evidence="3" key="1">
    <citation type="journal article" date="2019" name="Int. J. Syst. Evol. Microbiol.">
        <title>The Global Catalogue of Microorganisms (GCM) 10K type strain sequencing project: providing services to taxonomists for standard genome sequencing and annotation.</title>
        <authorList>
            <consortium name="The Broad Institute Genomics Platform"/>
            <consortium name="The Broad Institute Genome Sequencing Center for Infectious Disease"/>
            <person name="Wu L."/>
            <person name="Ma J."/>
        </authorList>
    </citation>
    <scope>NUCLEOTIDE SEQUENCE [LARGE SCALE GENOMIC DNA]</scope>
    <source>
        <strain evidence="3">JCM 16702</strain>
    </source>
</reference>
<evidence type="ECO:0000313" key="2">
    <source>
        <dbReference type="EMBL" id="GAA4085303.1"/>
    </source>
</evidence>
<organism evidence="2 3">
    <name type="scientific">Actinomadura miaoliensis</name>
    <dbReference type="NCBI Taxonomy" id="430685"/>
    <lineage>
        <taxon>Bacteria</taxon>
        <taxon>Bacillati</taxon>
        <taxon>Actinomycetota</taxon>
        <taxon>Actinomycetes</taxon>
        <taxon>Streptosporangiales</taxon>
        <taxon>Thermomonosporaceae</taxon>
        <taxon>Actinomadura</taxon>
    </lineage>
</organism>